<dbReference type="InterPro" id="IPR013321">
    <property type="entry name" value="Arc_rbn_hlx_hlx"/>
</dbReference>
<evidence type="ECO:0000313" key="1">
    <source>
        <dbReference type="EMBL" id="MST69333.1"/>
    </source>
</evidence>
<sequence>MSARAKETTAVTMRLPKELVSQFDEFAGNMGADRKTLVQMFMKKCVDIQKLPFDTSVNGEPSAVESAASRDDLRRAIRNILAEDEAADKLSAAMTKASFEDDEE</sequence>
<name>A0A6A8M918_9FIRM</name>
<proteinExistence type="predicted"/>
<reference evidence="1" key="1">
    <citation type="submission" date="2019-09" db="EMBL/GenBank/DDBJ databases">
        <title>In-depth cultivation of the pig gut microbiome towards novel bacterial diversity and tailored functional studies.</title>
        <authorList>
            <person name="Wylensek D."/>
            <person name="Hitch T.C.A."/>
            <person name="Clavel T."/>
        </authorList>
    </citation>
    <scope>NUCLEOTIDE SEQUENCE</scope>
    <source>
        <strain evidence="1">RF-744-FAT-WT-3</strain>
    </source>
</reference>
<comment type="caution">
    <text evidence="1">The sequence shown here is derived from an EMBL/GenBank/DDBJ whole genome shotgun (WGS) entry which is preliminary data.</text>
</comment>
<accession>A0A6A8M918</accession>
<dbReference type="AlphaFoldDB" id="A0A6A8M918"/>
<dbReference type="EMBL" id="VUNB01000005">
    <property type="protein sequence ID" value="MST69333.1"/>
    <property type="molecule type" value="Genomic_DNA"/>
</dbReference>
<dbReference type="GO" id="GO:0006355">
    <property type="term" value="P:regulation of DNA-templated transcription"/>
    <property type="evidence" value="ECO:0007669"/>
    <property type="project" value="InterPro"/>
</dbReference>
<dbReference type="RefSeq" id="WP_154572802.1">
    <property type="nucleotide sequence ID" value="NZ_DBEZJY010000033.1"/>
</dbReference>
<gene>
    <name evidence="1" type="ORF">FYJ66_06990</name>
</gene>
<protein>
    <submittedName>
        <fullName evidence="1">Uncharacterized protein</fullName>
    </submittedName>
</protein>
<dbReference type="Gene3D" id="1.10.1220.10">
    <property type="entry name" value="Met repressor-like"/>
    <property type="match status" value="1"/>
</dbReference>
<organism evidence="1">
    <name type="scientific">Baileyella intestinalis</name>
    <dbReference type="NCBI Taxonomy" id="2606709"/>
    <lineage>
        <taxon>Bacteria</taxon>
        <taxon>Bacillati</taxon>
        <taxon>Bacillota</taxon>
        <taxon>Clostridia</taxon>
        <taxon>Peptostreptococcales</taxon>
        <taxon>Anaerovoracaceae</taxon>
        <taxon>Baileyella</taxon>
    </lineage>
</organism>